<keyword evidence="1" id="KW-0732">Signal</keyword>
<dbReference type="PANTHER" id="PTHR46361:SF3">
    <property type="entry name" value="ELECTRON CARRIER_ PROTEIN DISULFIDE OXIDOREDUCTASE"/>
    <property type="match status" value="1"/>
</dbReference>
<protein>
    <submittedName>
        <fullName evidence="3">DUF547 domain-containing protein</fullName>
    </submittedName>
</protein>
<gene>
    <name evidence="3" type="ORF">J2I46_15555</name>
</gene>
<feature type="domain" description="DUF547" evidence="2">
    <location>
        <begin position="84"/>
        <end position="199"/>
    </location>
</feature>
<dbReference type="Pfam" id="PF04784">
    <property type="entry name" value="DUF547"/>
    <property type="match status" value="1"/>
</dbReference>
<dbReference type="Proteomes" id="UP000664628">
    <property type="component" value="Unassembled WGS sequence"/>
</dbReference>
<feature type="signal peptide" evidence="1">
    <location>
        <begin position="1"/>
        <end position="23"/>
    </location>
</feature>
<evidence type="ECO:0000313" key="3">
    <source>
        <dbReference type="EMBL" id="MBO0950012.1"/>
    </source>
</evidence>
<dbReference type="PANTHER" id="PTHR46361">
    <property type="entry name" value="ELECTRON CARRIER/ PROTEIN DISULFIDE OXIDOREDUCTASE"/>
    <property type="match status" value="1"/>
</dbReference>
<proteinExistence type="predicted"/>
<accession>A0ABS3JM78</accession>
<sequence length="263" mass="29433">MKLLFVFSVCLCLAISLSGSYLAHHNAVNLPTTTVAAAPSHAAFDKLLKAHVNGSGMVDYKGFIKDKADLKAYTDMLGKNAPSDSWSKDDQLAYWINAYNAFTIQLILDHYPVKSIKDIGSKIKIPFVNTPWDIKFIKIGGETYDLNNIEHGIIRKKFSEPRIHFALVCAAKSCPRLRNEAFDGKKLDAQLDDQGVDFLNNPAKNSITAKQASLSKILDWYGGDFQKMKGQSVKDVVNQFSKTKITDATKISYQTYNWELNEQ</sequence>
<name>A0ABS3JM78_9BACT</name>
<dbReference type="InterPro" id="IPR006869">
    <property type="entry name" value="DUF547"/>
</dbReference>
<keyword evidence="4" id="KW-1185">Reference proteome</keyword>
<evidence type="ECO:0000313" key="4">
    <source>
        <dbReference type="Proteomes" id="UP000664628"/>
    </source>
</evidence>
<feature type="chain" id="PRO_5047093677" evidence="1">
    <location>
        <begin position="24"/>
        <end position="263"/>
    </location>
</feature>
<dbReference type="RefSeq" id="WP_207329958.1">
    <property type="nucleotide sequence ID" value="NZ_JAFMYW010000004.1"/>
</dbReference>
<comment type="caution">
    <text evidence="3">The sequence shown here is derived from an EMBL/GenBank/DDBJ whole genome shotgun (WGS) entry which is preliminary data.</text>
</comment>
<dbReference type="EMBL" id="JAFMYW010000004">
    <property type="protein sequence ID" value="MBO0950012.1"/>
    <property type="molecule type" value="Genomic_DNA"/>
</dbReference>
<evidence type="ECO:0000259" key="2">
    <source>
        <dbReference type="Pfam" id="PF04784"/>
    </source>
</evidence>
<reference evidence="3 4" key="1">
    <citation type="submission" date="2021-03" db="EMBL/GenBank/DDBJ databases">
        <title>Fibrella sp. HMF5405 genome sequencing and assembly.</title>
        <authorList>
            <person name="Kang H."/>
            <person name="Kim H."/>
            <person name="Bae S."/>
            <person name="Joh K."/>
        </authorList>
    </citation>
    <scope>NUCLEOTIDE SEQUENCE [LARGE SCALE GENOMIC DNA]</scope>
    <source>
        <strain evidence="3 4">HMF5405</strain>
    </source>
</reference>
<organism evidence="3 4">
    <name type="scientific">Fibrella forsythiae</name>
    <dbReference type="NCBI Taxonomy" id="2817061"/>
    <lineage>
        <taxon>Bacteria</taxon>
        <taxon>Pseudomonadati</taxon>
        <taxon>Bacteroidota</taxon>
        <taxon>Cytophagia</taxon>
        <taxon>Cytophagales</taxon>
        <taxon>Spirosomataceae</taxon>
        <taxon>Fibrella</taxon>
    </lineage>
</organism>
<evidence type="ECO:0000256" key="1">
    <source>
        <dbReference type="SAM" id="SignalP"/>
    </source>
</evidence>